<proteinExistence type="inferred from homology"/>
<dbReference type="AlphaFoldDB" id="A9WIP1"/>
<dbReference type="InterPro" id="IPR027417">
    <property type="entry name" value="P-loop_NTPase"/>
</dbReference>
<evidence type="ECO:0000256" key="3">
    <source>
        <dbReference type="ARBA" id="ARBA00001522"/>
    </source>
</evidence>
<comment type="pathway">
    <text evidence="6">Cofactor biosynthesis; adenosylcobalamin biosynthesis; adenosylcobalamin from cob(II)yrinate a,c-diamide: step 5/7.</text>
</comment>
<keyword evidence="21" id="KW-0548">Nucleotidyltransferase</keyword>
<feature type="binding site" evidence="20">
    <location>
        <begin position="9"/>
        <end position="16"/>
    </location>
    <ligand>
        <name>GTP</name>
        <dbReference type="ChEBI" id="CHEBI:37565"/>
    </ligand>
</feature>
<dbReference type="EC" id="2.7.7.62" evidence="9"/>
<evidence type="ECO:0000256" key="9">
    <source>
        <dbReference type="ARBA" id="ARBA00012523"/>
    </source>
</evidence>
<dbReference type="EC" id="2.7.1.156" evidence="8"/>
<evidence type="ECO:0000256" key="16">
    <source>
        <dbReference type="ARBA" id="ARBA00029570"/>
    </source>
</evidence>
<comment type="similarity">
    <text evidence="7">Belongs to the CobU/CobP family.</text>
</comment>
<organism evidence="21 22">
    <name type="scientific">Chloroflexus aurantiacus (strain ATCC 29366 / DSM 635 / J-10-fl)</name>
    <dbReference type="NCBI Taxonomy" id="324602"/>
    <lineage>
        <taxon>Bacteria</taxon>
        <taxon>Bacillati</taxon>
        <taxon>Chloroflexota</taxon>
        <taxon>Chloroflexia</taxon>
        <taxon>Chloroflexales</taxon>
        <taxon>Chloroflexineae</taxon>
        <taxon>Chloroflexaceae</taxon>
        <taxon>Chloroflexus</taxon>
    </lineage>
</organism>
<reference evidence="22" key="1">
    <citation type="journal article" date="2011" name="BMC Genomics">
        <title>Complete genome sequence of the filamentous anoxygenic phototrophic bacterium Chloroflexus aurantiacus.</title>
        <authorList>
            <person name="Tang K.H."/>
            <person name="Barry K."/>
            <person name="Chertkov O."/>
            <person name="Dalin E."/>
            <person name="Han C.S."/>
            <person name="Hauser L.J."/>
            <person name="Honchak B.M."/>
            <person name="Karbach L.E."/>
            <person name="Land M.L."/>
            <person name="Lapidus A."/>
            <person name="Larimer F.W."/>
            <person name="Mikhailova N."/>
            <person name="Pitluck S."/>
            <person name="Pierson B.K."/>
            <person name="Blankenship R.E."/>
        </authorList>
    </citation>
    <scope>NUCLEOTIDE SEQUENCE [LARGE SCALE GENOMIC DNA]</scope>
    <source>
        <strain evidence="22">ATCC 29366 / DSM 635 / J-10-fl</strain>
    </source>
</reference>
<dbReference type="CDD" id="cd00544">
    <property type="entry name" value="CobU"/>
    <property type="match status" value="1"/>
</dbReference>
<evidence type="ECO:0000256" key="7">
    <source>
        <dbReference type="ARBA" id="ARBA00007490"/>
    </source>
</evidence>
<evidence type="ECO:0000256" key="8">
    <source>
        <dbReference type="ARBA" id="ARBA00012016"/>
    </source>
</evidence>
<evidence type="ECO:0000256" key="1">
    <source>
        <dbReference type="ARBA" id="ARBA00000312"/>
    </source>
</evidence>
<comment type="pathway">
    <text evidence="5">Cofactor biosynthesis; adenosylcobalamin biosynthesis; adenosylcobalamin from cob(II)yrinate a,c-diamide: step 6/7.</text>
</comment>
<dbReference type="eggNOG" id="COG2087">
    <property type="taxonomic scope" value="Bacteria"/>
</dbReference>
<dbReference type="GO" id="GO:0005525">
    <property type="term" value="F:GTP binding"/>
    <property type="evidence" value="ECO:0007669"/>
    <property type="project" value="UniProtKB-KW"/>
</dbReference>
<keyword evidence="10" id="KW-0169">Cobalamin biosynthesis</keyword>
<comment type="catalytic activity">
    <reaction evidence="2">
        <text>adenosylcob(III)inamide phosphate + GTP + H(+) = adenosylcob(III)inamide-GDP + diphosphate</text>
        <dbReference type="Rhea" id="RHEA:22712"/>
        <dbReference type="ChEBI" id="CHEBI:15378"/>
        <dbReference type="ChEBI" id="CHEBI:33019"/>
        <dbReference type="ChEBI" id="CHEBI:37565"/>
        <dbReference type="ChEBI" id="CHEBI:58502"/>
        <dbReference type="ChEBI" id="CHEBI:60487"/>
        <dbReference type="EC" id="2.7.7.62"/>
    </reaction>
</comment>
<evidence type="ECO:0000313" key="21">
    <source>
        <dbReference type="EMBL" id="ABY35768.1"/>
    </source>
</evidence>
<comment type="function">
    <text evidence="4">Catalyzes ATP-dependent phosphorylation of adenosylcobinamide and addition of GMP to adenosylcobinamide phosphate.</text>
</comment>
<dbReference type="GO" id="GO:0008820">
    <property type="term" value="F:cobinamide phosphate guanylyltransferase activity"/>
    <property type="evidence" value="ECO:0007669"/>
    <property type="project" value="UniProtKB-EC"/>
</dbReference>
<evidence type="ECO:0000256" key="18">
    <source>
        <dbReference type="ARBA" id="ARBA00073706"/>
    </source>
</evidence>
<dbReference type="STRING" id="324602.Caur_2562"/>
<evidence type="ECO:0000256" key="15">
    <source>
        <dbReference type="ARBA" id="ARBA00023134"/>
    </source>
</evidence>
<evidence type="ECO:0000256" key="10">
    <source>
        <dbReference type="ARBA" id="ARBA00022573"/>
    </source>
</evidence>
<evidence type="ECO:0000256" key="20">
    <source>
        <dbReference type="PIRSR" id="PIRSR006135-2"/>
    </source>
</evidence>
<evidence type="ECO:0000256" key="11">
    <source>
        <dbReference type="ARBA" id="ARBA00022679"/>
    </source>
</evidence>
<accession>A9WIP1</accession>
<dbReference type="SUPFAM" id="SSF52540">
    <property type="entry name" value="P-loop containing nucleoside triphosphate hydrolases"/>
    <property type="match status" value="1"/>
</dbReference>
<evidence type="ECO:0000256" key="5">
    <source>
        <dbReference type="ARBA" id="ARBA00004692"/>
    </source>
</evidence>
<dbReference type="Pfam" id="PF02283">
    <property type="entry name" value="CobU"/>
    <property type="match status" value="1"/>
</dbReference>
<dbReference type="Gene3D" id="3.40.50.300">
    <property type="entry name" value="P-loop containing nucleotide triphosphate hydrolases"/>
    <property type="match status" value="1"/>
</dbReference>
<evidence type="ECO:0000256" key="19">
    <source>
        <dbReference type="PIRSR" id="PIRSR006135-1"/>
    </source>
</evidence>
<evidence type="ECO:0000256" key="17">
    <source>
        <dbReference type="ARBA" id="ARBA00030571"/>
    </source>
</evidence>
<keyword evidence="12 20" id="KW-0547">Nucleotide-binding</keyword>
<evidence type="ECO:0000256" key="4">
    <source>
        <dbReference type="ARBA" id="ARBA00003889"/>
    </source>
</evidence>
<sequence>MSQIVLFTGGARSGKSRCAEHYAARLSEQIVYIATATAGDDEMRERIAHHRARRPDTWHTIEAPTGVASVLTDLPPGTVVLLDCLALLVSNLLLAHEAAPEPAIDDEITAMLATIASRNLTFVAVTNEVGMGIVPAYPLGRHYRDLLGRVNQQIAAAAAEVYLVVCGIPVELRSLEAAWMRTNR</sequence>
<feature type="binding site" evidence="20">
    <location>
        <position position="62"/>
    </location>
    <ligand>
        <name>GTP</name>
        <dbReference type="ChEBI" id="CHEBI:37565"/>
    </ligand>
</feature>
<name>A9WIP1_CHLAA</name>
<feature type="binding site" evidence="20">
    <location>
        <begin position="34"/>
        <end position="36"/>
    </location>
    <ligand>
        <name>GTP</name>
        <dbReference type="ChEBI" id="CHEBI:37565"/>
    </ligand>
</feature>
<comment type="catalytic activity">
    <reaction evidence="1">
        <text>adenosylcob(III)inamide + ATP = adenosylcob(III)inamide phosphate + ADP + H(+)</text>
        <dbReference type="Rhea" id="RHEA:15769"/>
        <dbReference type="ChEBI" id="CHEBI:2480"/>
        <dbReference type="ChEBI" id="CHEBI:15378"/>
        <dbReference type="ChEBI" id="CHEBI:30616"/>
        <dbReference type="ChEBI" id="CHEBI:58502"/>
        <dbReference type="ChEBI" id="CHEBI:456216"/>
        <dbReference type="EC" id="2.7.1.156"/>
    </reaction>
</comment>
<keyword evidence="14" id="KW-0067">ATP-binding</keyword>
<evidence type="ECO:0000313" key="22">
    <source>
        <dbReference type="Proteomes" id="UP000002008"/>
    </source>
</evidence>
<dbReference type="InParanoid" id="A9WIP1"/>
<dbReference type="InterPro" id="IPR003203">
    <property type="entry name" value="CobU/CobP"/>
</dbReference>
<dbReference type="FunFam" id="3.40.50.300:FF:000632">
    <property type="entry name" value="Bifunctional adenosylcobalamin biosynthesis protein"/>
    <property type="match status" value="1"/>
</dbReference>
<evidence type="ECO:0000256" key="2">
    <source>
        <dbReference type="ARBA" id="ARBA00000711"/>
    </source>
</evidence>
<dbReference type="HOGENOM" id="CLU_094161_0_1_0"/>
<protein>
    <recommendedName>
        <fullName evidence="18">Bifunctional adenosylcobalamin biosynthesis protein CobU</fullName>
        <ecNumber evidence="8">2.7.1.156</ecNumber>
        <ecNumber evidence="9">2.7.7.62</ecNumber>
    </recommendedName>
    <alternativeName>
        <fullName evidence="16">Adenosylcobinamide kinase</fullName>
    </alternativeName>
    <alternativeName>
        <fullName evidence="17">Adenosylcobinamide-phosphate guanylyltransferase</fullName>
    </alternativeName>
</protein>
<dbReference type="EMBL" id="CP000909">
    <property type="protein sequence ID" value="ABY35768.1"/>
    <property type="molecule type" value="Genomic_DNA"/>
</dbReference>
<keyword evidence="13" id="KW-0418">Kinase</keyword>
<feature type="binding site" evidence="20">
    <location>
        <position position="83"/>
    </location>
    <ligand>
        <name>GTP</name>
        <dbReference type="ChEBI" id="CHEBI:37565"/>
    </ligand>
</feature>
<feature type="active site" description="GMP-histidine intermediate" evidence="19">
    <location>
        <position position="50"/>
    </location>
</feature>
<keyword evidence="15 20" id="KW-0342">GTP-binding</keyword>
<feature type="binding site" evidence="20">
    <location>
        <begin position="51"/>
        <end position="54"/>
    </location>
    <ligand>
        <name>GTP</name>
        <dbReference type="ChEBI" id="CHEBI:37565"/>
    </ligand>
</feature>
<dbReference type="EnsemblBacteria" id="ABY35768">
    <property type="protein sequence ID" value="ABY35768"/>
    <property type="gene ID" value="Caur_2562"/>
</dbReference>
<dbReference type="NCBIfam" id="NF004469">
    <property type="entry name" value="PRK05800.1"/>
    <property type="match status" value="1"/>
</dbReference>
<dbReference type="PIRSF" id="PIRSF006135">
    <property type="entry name" value="CobU"/>
    <property type="match status" value="1"/>
</dbReference>
<keyword evidence="11 21" id="KW-0808">Transferase</keyword>
<evidence type="ECO:0000256" key="13">
    <source>
        <dbReference type="ARBA" id="ARBA00022777"/>
    </source>
</evidence>
<gene>
    <name evidence="21" type="ordered locus">Caur_2562</name>
</gene>
<evidence type="ECO:0000256" key="6">
    <source>
        <dbReference type="ARBA" id="ARBA00005159"/>
    </source>
</evidence>
<dbReference type="RefSeq" id="WP_012258421.1">
    <property type="nucleotide sequence ID" value="NC_010175.1"/>
</dbReference>
<evidence type="ECO:0000256" key="12">
    <source>
        <dbReference type="ARBA" id="ARBA00022741"/>
    </source>
</evidence>
<dbReference type="PANTHER" id="PTHR34848:SF1">
    <property type="entry name" value="BIFUNCTIONAL ADENOSYLCOBALAMIN BIOSYNTHESIS PROTEIN COBU"/>
    <property type="match status" value="1"/>
</dbReference>
<dbReference type="GO" id="GO:0009236">
    <property type="term" value="P:cobalamin biosynthetic process"/>
    <property type="evidence" value="ECO:0007669"/>
    <property type="project" value="UniProtKB-UniPathway"/>
</dbReference>
<keyword evidence="22" id="KW-1185">Reference proteome</keyword>
<dbReference type="PATRIC" id="fig|324602.8.peg.2888"/>
<dbReference type="GO" id="GO:0043752">
    <property type="term" value="F:adenosylcobinamide kinase activity"/>
    <property type="evidence" value="ECO:0007669"/>
    <property type="project" value="UniProtKB-EC"/>
</dbReference>
<dbReference type="UniPathway" id="UPA00148">
    <property type="reaction ID" value="UER00236"/>
</dbReference>
<dbReference type="Proteomes" id="UP000002008">
    <property type="component" value="Chromosome"/>
</dbReference>
<dbReference type="KEGG" id="cau:Caur_2562"/>
<dbReference type="PANTHER" id="PTHR34848">
    <property type="match status" value="1"/>
</dbReference>
<dbReference type="GO" id="GO:0005524">
    <property type="term" value="F:ATP binding"/>
    <property type="evidence" value="ECO:0007669"/>
    <property type="project" value="UniProtKB-KW"/>
</dbReference>
<comment type="catalytic activity">
    <reaction evidence="3">
        <text>adenosylcob(III)inamide + GTP = adenosylcob(III)inamide phosphate + GDP + H(+)</text>
        <dbReference type="Rhea" id="RHEA:15765"/>
        <dbReference type="ChEBI" id="CHEBI:2480"/>
        <dbReference type="ChEBI" id="CHEBI:15378"/>
        <dbReference type="ChEBI" id="CHEBI:37565"/>
        <dbReference type="ChEBI" id="CHEBI:58189"/>
        <dbReference type="ChEBI" id="CHEBI:58502"/>
        <dbReference type="EC" id="2.7.1.156"/>
    </reaction>
</comment>
<evidence type="ECO:0000256" key="14">
    <source>
        <dbReference type="ARBA" id="ARBA00022840"/>
    </source>
</evidence>